<dbReference type="SUPFAM" id="SSF53850">
    <property type="entry name" value="Periplasmic binding protein-like II"/>
    <property type="match status" value="2"/>
</dbReference>
<evidence type="ECO:0000256" key="6">
    <source>
        <dbReference type="ARBA" id="ARBA00023170"/>
    </source>
</evidence>
<evidence type="ECO:0000256" key="1">
    <source>
        <dbReference type="ARBA" id="ARBA00004651"/>
    </source>
</evidence>
<evidence type="ECO:0000313" key="10">
    <source>
        <dbReference type="Proteomes" id="UP000625711"/>
    </source>
</evidence>
<keyword evidence="10" id="KW-1185">Reference proteome</keyword>
<dbReference type="AlphaFoldDB" id="A0A834ML07"/>
<evidence type="ECO:0000256" key="2">
    <source>
        <dbReference type="ARBA" id="ARBA00022475"/>
    </source>
</evidence>
<reference evidence="9" key="1">
    <citation type="submission" date="2020-08" db="EMBL/GenBank/DDBJ databases">
        <title>Genome sequencing and assembly of the red palm weevil Rhynchophorus ferrugineus.</title>
        <authorList>
            <person name="Dias G.B."/>
            <person name="Bergman C.M."/>
            <person name="Manee M."/>
        </authorList>
    </citation>
    <scope>NUCLEOTIDE SEQUENCE</scope>
    <source>
        <strain evidence="9">AA-2017</strain>
        <tissue evidence="9">Whole larva</tissue>
    </source>
</reference>
<evidence type="ECO:0000256" key="7">
    <source>
        <dbReference type="ARBA" id="ARBA00023180"/>
    </source>
</evidence>
<evidence type="ECO:0000256" key="5">
    <source>
        <dbReference type="ARBA" id="ARBA00023136"/>
    </source>
</evidence>
<dbReference type="EMBL" id="JAACXV010000183">
    <property type="protein sequence ID" value="KAF7282254.1"/>
    <property type="molecule type" value="Genomic_DNA"/>
</dbReference>
<accession>A0A834ML07</accession>
<dbReference type="Gene3D" id="3.40.190.10">
    <property type="entry name" value="Periplasmic binding protein-like II"/>
    <property type="match status" value="1"/>
</dbReference>
<feature type="transmembrane region" description="Helical" evidence="8">
    <location>
        <begin position="1200"/>
        <end position="1222"/>
    </location>
</feature>
<dbReference type="Proteomes" id="UP000625711">
    <property type="component" value="Unassembled WGS sequence"/>
</dbReference>
<keyword evidence="2" id="KW-1003">Cell membrane</keyword>
<gene>
    <name evidence="9" type="ORF">GWI33_003051</name>
</gene>
<dbReference type="GO" id="GO:0005886">
    <property type="term" value="C:plasma membrane"/>
    <property type="evidence" value="ECO:0007669"/>
    <property type="project" value="UniProtKB-SubCell"/>
</dbReference>
<dbReference type="PANTHER" id="PTHR42643">
    <property type="entry name" value="IONOTROPIC RECEPTOR 20A-RELATED"/>
    <property type="match status" value="1"/>
</dbReference>
<feature type="transmembrane region" description="Helical" evidence="8">
    <location>
        <begin position="1007"/>
        <end position="1031"/>
    </location>
</feature>
<keyword evidence="5 8" id="KW-0472">Membrane</keyword>
<keyword evidence="3 8" id="KW-0812">Transmembrane</keyword>
<dbReference type="Gene3D" id="1.10.287.70">
    <property type="match status" value="1"/>
</dbReference>
<organism evidence="9 10">
    <name type="scientific">Rhynchophorus ferrugineus</name>
    <name type="common">Red palm weevil</name>
    <name type="synonym">Curculio ferrugineus</name>
    <dbReference type="NCBI Taxonomy" id="354439"/>
    <lineage>
        <taxon>Eukaryota</taxon>
        <taxon>Metazoa</taxon>
        <taxon>Ecdysozoa</taxon>
        <taxon>Arthropoda</taxon>
        <taxon>Hexapoda</taxon>
        <taxon>Insecta</taxon>
        <taxon>Pterygota</taxon>
        <taxon>Neoptera</taxon>
        <taxon>Endopterygota</taxon>
        <taxon>Coleoptera</taxon>
        <taxon>Polyphaga</taxon>
        <taxon>Cucujiformia</taxon>
        <taxon>Curculionidae</taxon>
        <taxon>Dryophthorinae</taxon>
        <taxon>Rhynchophorus</taxon>
    </lineage>
</organism>
<feature type="transmembrane region" description="Helical" evidence="8">
    <location>
        <begin position="366"/>
        <end position="386"/>
    </location>
</feature>
<feature type="transmembrane region" description="Helical" evidence="8">
    <location>
        <begin position="427"/>
        <end position="446"/>
    </location>
</feature>
<comment type="caution">
    <text evidence="9">The sequence shown here is derived from an EMBL/GenBank/DDBJ whole genome shotgun (WGS) entry which is preliminary data.</text>
</comment>
<evidence type="ECO:0000256" key="8">
    <source>
        <dbReference type="SAM" id="Phobius"/>
    </source>
</evidence>
<evidence type="ECO:0000256" key="4">
    <source>
        <dbReference type="ARBA" id="ARBA00022989"/>
    </source>
</evidence>
<proteinExistence type="predicted"/>
<comment type="subcellular location">
    <subcellularLocation>
        <location evidence="1">Cell membrane</location>
        <topology evidence="1">Multi-pass membrane protein</topology>
    </subcellularLocation>
</comment>
<feature type="transmembrane region" description="Helical" evidence="8">
    <location>
        <begin position="946"/>
        <end position="966"/>
    </location>
</feature>
<evidence type="ECO:0000256" key="3">
    <source>
        <dbReference type="ARBA" id="ARBA00022692"/>
    </source>
</evidence>
<keyword evidence="7" id="KW-0325">Glycoprotein</keyword>
<keyword evidence="4 8" id="KW-1133">Transmembrane helix</keyword>
<name>A0A834ML07_RHYFE</name>
<dbReference type="OrthoDB" id="6506757at2759"/>
<sequence length="1233" mass="141785">MPDGPNQLLKALMDNTVVHLETKESGKGLNSLGSYCESTPSLLQCIVNAEKLLSSEHRGILLSLPINDDSTTISFMVNSIKRQKLPWIIVSDFQETKVEALETLFNDISTHIYFSTDTDDLFKRMKGSFRLGLTRKVSKYFVILPQVTVTNLAKIKNVFNVFRKESIWNIIIFVRNTLDSTKFHIIGWFPFYDGRCNTSRTIETRDIREINTCKNGKFDKNGSVIFNTIPKVFSNCQIIVSYTNYPPYVINLPNETVSRKNTLIYYGVDLTIITHIFSYMNISLQFLEGHQRGKIECNLSAVGVLRQLANKNVDIAIGGYAQTYRRYKLFDLSAPYNFESYVWYIPQVLILQEKIISIGEMVHSTVWVLITILAILATCLVVILKITEPTERNDYKTFPGILQNIFAITFFNYTVQYLPRTPKIRLVISILLLFSLIYSIIYQTYLTSVLAEKNKSKQKYSTLKDLISNDLDLYHITNSQRYFSNKTVEDKYVKKHSRLCETFNAITCLDQVAFPKNAALFIQKGFVQYNQHRYHSKLTGELLTILPTNAVSYPQSFLMSKGFWAKDRINKMIMEAAATGLVKKWSKIPQTMNWLNDCDDFPHDSEGFIAAERTCDRTSLVECVLSGETRFATTQKPIFISLPISRTSNETQRLTDNILVRRLTKSTLWPIVVANTTHADIILPKLRRANTIHNYILYFRYEEELEISLSRLWSQDMFNPHANILVISTTCFEDLQPVKRQIFRTLNKYRIMNAVLLLGATKNDSWFNVYSWLPFQDGRCSYDISRNIKHIDMCKDGVYVNNTKWYDNKVPRKFKSCEIKVMYTNIAPYVVNLVNNTILDPREFSSHGVEVGMVTNIFDFFNISLFFIESDTAGTITMDQKATGSLKYLQDRTVVLALGGYAQTFERFLYLDSSSPYGFESLVWCTPHEHIPVVGLLSIGEIIQDYVWLLIFILVISSTVLIVINASNTVDETRPYKHYLETLQNVVLITINFTAQALPRTHGPRMILSMVLLFALTYNAAYQTYLISVLAKDNKYEEKYTSLTDIVYNNLSIYTATVALQFLENQSKIDASLVQKSEVCHSRYFSRCLEEIAVYQNAAILMQKGYLDYAMNSYLSSSSSHLLRYIPDDVVTYPLIFLMSKGFWGYNKVNNLIYQAIDSGLAQKWMKIPVNPNTTKRTAVSDNLSVKTGAKTLDFKNIQFVFILLIIGHGIATVVFIFELLYHKYQVRNNQYF</sequence>
<dbReference type="InterPro" id="IPR052192">
    <property type="entry name" value="Insect_Ionotropic_Sensory_Rcpt"/>
</dbReference>
<evidence type="ECO:0000313" key="9">
    <source>
        <dbReference type="EMBL" id="KAF7282254.1"/>
    </source>
</evidence>
<feature type="transmembrane region" description="Helical" evidence="8">
    <location>
        <begin position="978"/>
        <end position="995"/>
    </location>
</feature>
<dbReference type="PANTHER" id="PTHR42643:SF30">
    <property type="entry name" value="IONOTROPIC RECEPTOR 40A-RELATED"/>
    <property type="match status" value="1"/>
</dbReference>
<protein>
    <submittedName>
        <fullName evidence="9">Uncharacterized protein</fullName>
    </submittedName>
</protein>
<keyword evidence="6" id="KW-0675">Receptor</keyword>